<gene>
    <name evidence="1" type="ORF">LCGC14_1969420</name>
</gene>
<evidence type="ECO:0008006" key="2">
    <source>
        <dbReference type="Google" id="ProtNLM"/>
    </source>
</evidence>
<evidence type="ECO:0000313" key="1">
    <source>
        <dbReference type="EMBL" id="KKL83962.1"/>
    </source>
</evidence>
<dbReference type="Gene3D" id="3.10.28.10">
    <property type="entry name" value="Homing endonucleases"/>
    <property type="match status" value="1"/>
</dbReference>
<sequence length="150" mass="17468">MSNLWYNNTMDWSYISGYFDGEGSLLLGVSQDTRKGKIGNSQVDGWIIIPAWSLTSFDYETLNRIHSFLGEQRFSPRTTNLRVQRIGQSKPAMRIEVGGWGQIDKLVRILIPFSIAKRRQYELFLELHSIIECKGRHWTKLLFLKAMRKV</sequence>
<proteinExistence type="predicted"/>
<feature type="non-terminal residue" evidence="1">
    <location>
        <position position="150"/>
    </location>
</feature>
<dbReference type="EMBL" id="LAZR01021833">
    <property type="protein sequence ID" value="KKL83962.1"/>
    <property type="molecule type" value="Genomic_DNA"/>
</dbReference>
<accession>A0A0F9I956</accession>
<dbReference type="InterPro" id="IPR027434">
    <property type="entry name" value="Homing_endonucl"/>
</dbReference>
<name>A0A0F9I956_9ZZZZ</name>
<comment type="caution">
    <text evidence="1">The sequence shown here is derived from an EMBL/GenBank/DDBJ whole genome shotgun (WGS) entry which is preliminary data.</text>
</comment>
<organism evidence="1">
    <name type="scientific">marine sediment metagenome</name>
    <dbReference type="NCBI Taxonomy" id="412755"/>
    <lineage>
        <taxon>unclassified sequences</taxon>
        <taxon>metagenomes</taxon>
        <taxon>ecological metagenomes</taxon>
    </lineage>
</organism>
<dbReference type="SUPFAM" id="SSF55608">
    <property type="entry name" value="Homing endonucleases"/>
    <property type="match status" value="1"/>
</dbReference>
<reference evidence="1" key="1">
    <citation type="journal article" date="2015" name="Nature">
        <title>Complex archaea that bridge the gap between prokaryotes and eukaryotes.</title>
        <authorList>
            <person name="Spang A."/>
            <person name="Saw J.H."/>
            <person name="Jorgensen S.L."/>
            <person name="Zaremba-Niedzwiedzka K."/>
            <person name="Martijn J."/>
            <person name="Lind A.E."/>
            <person name="van Eijk R."/>
            <person name="Schleper C."/>
            <person name="Guy L."/>
            <person name="Ettema T.J."/>
        </authorList>
    </citation>
    <scope>NUCLEOTIDE SEQUENCE</scope>
</reference>
<dbReference type="AlphaFoldDB" id="A0A0F9I956"/>
<protein>
    <recommendedName>
        <fullName evidence="2">Homing endonuclease LAGLIDADG domain-containing protein</fullName>
    </recommendedName>
</protein>